<dbReference type="HOGENOM" id="CLU_004083_9_0_1"/>
<protein>
    <recommendedName>
        <fullName evidence="8">Zn(2)-C6 fungal-type domain-containing protein</fullName>
    </recommendedName>
</protein>
<dbReference type="STRING" id="441959.B8MFE1"/>
<feature type="domain" description="Zn(2)-C6 fungal-type" evidence="8">
    <location>
        <begin position="48"/>
        <end position="77"/>
    </location>
</feature>
<feature type="region of interest" description="Disordered" evidence="7">
    <location>
        <begin position="203"/>
        <end position="232"/>
    </location>
</feature>
<dbReference type="Proteomes" id="UP000001745">
    <property type="component" value="Unassembled WGS sequence"/>
</dbReference>
<evidence type="ECO:0000313" key="10">
    <source>
        <dbReference type="Proteomes" id="UP000001745"/>
    </source>
</evidence>
<name>B8MFE1_TALSN</name>
<dbReference type="AlphaFoldDB" id="B8MFE1"/>
<dbReference type="EMBL" id="EQ962656">
    <property type="protein sequence ID" value="EED16675.1"/>
    <property type="molecule type" value="Genomic_DNA"/>
</dbReference>
<reference evidence="10" key="1">
    <citation type="journal article" date="2015" name="Genome Announc.">
        <title>Genome sequence of the AIDS-associated pathogen Penicillium marneffei (ATCC18224) and its near taxonomic relative Talaromyces stipitatus (ATCC10500).</title>
        <authorList>
            <person name="Nierman W.C."/>
            <person name="Fedorova-Abrams N.D."/>
            <person name="Andrianopoulos A."/>
        </authorList>
    </citation>
    <scope>NUCLEOTIDE SEQUENCE [LARGE SCALE GENOMIC DNA]</scope>
    <source>
        <strain evidence="10">ATCC 10500 / CBS 375.48 / QM 6759 / NRRL 1006</strain>
    </source>
</reference>
<dbReference type="Gene3D" id="4.10.240.10">
    <property type="entry name" value="Zn(2)-C6 fungal-type DNA-binding domain"/>
    <property type="match status" value="1"/>
</dbReference>
<evidence type="ECO:0000256" key="4">
    <source>
        <dbReference type="ARBA" id="ARBA00023125"/>
    </source>
</evidence>
<dbReference type="OMA" id="WDDWDAI"/>
<dbReference type="InterPro" id="IPR036864">
    <property type="entry name" value="Zn2-C6_fun-type_DNA-bd_sf"/>
</dbReference>
<proteinExistence type="predicted"/>
<keyword evidence="5" id="KW-0804">Transcription</keyword>
<organism evidence="9 10">
    <name type="scientific">Talaromyces stipitatus (strain ATCC 10500 / CBS 375.48 / QM 6759 / NRRL 1006)</name>
    <name type="common">Penicillium stipitatum</name>
    <dbReference type="NCBI Taxonomy" id="441959"/>
    <lineage>
        <taxon>Eukaryota</taxon>
        <taxon>Fungi</taxon>
        <taxon>Dikarya</taxon>
        <taxon>Ascomycota</taxon>
        <taxon>Pezizomycotina</taxon>
        <taxon>Eurotiomycetes</taxon>
        <taxon>Eurotiomycetidae</taxon>
        <taxon>Eurotiales</taxon>
        <taxon>Trichocomaceae</taxon>
        <taxon>Talaromyces</taxon>
        <taxon>Talaromyces sect. Talaromyces</taxon>
    </lineage>
</organism>
<dbReference type="Pfam" id="PF04082">
    <property type="entry name" value="Fungal_trans"/>
    <property type="match status" value="1"/>
</dbReference>
<evidence type="ECO:0000259" key="8">
    <source>
        <dbReference type="PROSITE" id="PS50048"/>
    </source>
</evidence>
<sequence>MNQNNRESSNNNWRGSSPDTISSSNTSSKILEKPTREKARRRYRVITSCLECRRRKLKCDKQEVCMNCRSQNRQCVYIASSEGNDSQLRRKLTEMKDAKDSLEKKVLLGRIEDQEKRQIRLQKLSGAPIASLEGEVGGYGDESDVEGYLEPTALAIPDAAYAEDDSEHVNDLGVSLGMIQLSERVGGLYRPRIGDELGQSLQNQLPRSPAKASPVYQSPASTASHSCTSKSGISSNVPSVCILLGQPAPDADWLTFLPTRATADKLLERYWVSVHPVARTLHRPTFAQRYETLWELIDTGTNIPASLGAIVLVVMLAASVSMSKEETSISFTQEMTNRLKQGAELALSKANLLVSNKTETLQAFITYLLPLCVDGISRAHSALVGLAVRLAECMGYHRDPTEYGFSTAECQVRRLIWYQICYLDWRTSEVQGPRPFIQPNGYSTKLPWEVTPSQSFSPSSNIDTGPRWNDMIFSVIRFECQEMHRICLVIRKKVDLKKLTITAAISKLERFSKDMHDKYDSVLNSTAQQPLQHAARVTMDLFISLLYLNLLHRYMNSVTYRIPDRLRQIVLIKGAEALEAAVELETAEDLRLWAWYTSAYQHYHMALLLLFEVFTFPLRKEADRIWRCLDIILADPLSSLTDLPTLGNPPIYHELIAHRDVKARYLLNLIIRRMNEYREVRKLRSPVTLTDRMILITPQKVGDDSDPTLPLNIGHDQESQPQSNEARTHSAAHGAIENESYSSSEDMRSLPLNSFENPGYQASHDQSSKQPWISPGLSVFHTPTTSVPREAYHFNTVYPTGNMLKLPKSSHNHYMTPMDTLGYNESYPHQGSFLDQGYQEELEIDWASWESMFPPGVLR</sequence>
<evidence type="ECO:0000313" key="9">
    <source>
        <dbReference type="EMBL" id="EED16675.1"/>
    </source>
</evidence>
<evidence type="ECO:0000256" key="7">
    <source>
        <dbReference type="SAM" id="MobiDB-lite"/>
    </source>
</evidence>
<dbReference type="GeneID" id="8109007"/>
<dbReference type="GO" id="GO:0006351">
    <property type="term" value="P:DNA-templated transcription"/>
    <property type="evidence" value="ECO:0007669"/>
    <property type="project" value="InterPro"/>
</dbReference>
<dbReference type="PhylomeDB" id="B8MFE1"/>
<dbReference type="eggNOG" id="ENOG502REJ9">
    <property type="taxonomic scope" value="Eukaryota"/>
</dbReference>
<comment type="subcellular location">
    <subcellularLocation>
        <location evidence="1">Nucleus</location>
    </subcellularLocation>
</comment>
<dbReference type="SMART" id="SM00066">
    <property type="entry name" value="GAL4"/>
    <property type="match status" value="1"/>
</dbReference>
<dbReference type="RefSeq" id="XP_002483909.1">
    <property type="nucleotide sequence ID" value="XM_002483864.1"/>
</dbReference>
<feature type="compositionally biased region" description="Low complexity" evidence="7">
    <location>
        <begin position="1"/>
        <end position="28"/>
    </location>
</feature>
<keyword evidence="2" id="KW-0479">Metal-binding</keyword>
<dbReference type="CDD" id="cd12148">
    <property type="entry name" value="fungal_TF_MHR"/>
    <property type="match status" value="1"/>
</dbReference>
<accession>B8MFE1</accession>
<dbReference type="InterPro" id="IPR001138">
    <property type="entry name" value="Zn2Cys6_DnaBD"/>
</dbReference>
<keyword evidence="4" id="KW-0238">DNA-binding</keyword>
<feature type="region of interest" description="Disordered" evidence="7">
    <location>
        <begin position="699"/>
        <end position="769"/>
    </location>
</feature>
<dbReference type="PANTHER" id="PTHR31001:SF40">
    <property type="entry name" value="ZN(II)2CYS6 TRANSCRIPTION FACTOR (EUROFUNG)"/>
    <property type="match status" value="1"/>
</dbReference>
<dbReference type="SMART" id="SM00906">
    <property type="entry name" value="Fungal_trans"/>
    <property type="match status" value="1"/>
</dbReference>
<dbReference type="SUPFAM" id="SSF57701">
    <property type="entry name" value="Zn2/Cys6 DNA-binding domain"/>
    <property type="match status" value="1"/>
</dbReference>
<keyword evidence="10" id="KW-1185">Reference proteome</keyword>
<dbReference type="CDD" id="cd00067">
    <property type="entry name" value="GAL4"/>
    <property type="match status" value="1"/>
</dbReference>
<evidence type="ECO:0000256" key="1">
    <source>
        <dbReference type="ARBA" id="ARBA00004123"/>
    </source>
</evidence>
<dbReference type="GO" id="GO:0005634">
    <property type="term" value="C:nucleus"/>
    <property type="evidence" value="ECO:0007669"/>
    <property type="project" value="UniProtKB-SubCell"/>
</dbReference>
<dbReference type="InterPro" id="IPR007219">
    <property type="entry name" value="XnlR_reg_dom"/>
</dbReference>
<dbReference type="InParanoid" id="B8MFE1"/>
<evidence type="ECO:0000256" key="3">
    <source>
        <dbReference type="ARBA" id="ARBA00023015"/>
    </source>
</evidence>
<gene>
    <name evidence="9" type="ORF">TSTA_017500</name>
</gene>
<dbReference type="PANTHER" id="PTHR31001">
    <property type="entry name" value="UNCHARACTERIZED TRANSCRIPTIONAL REGULATORY PROTEIN"/>
    <property type="match status" value="1"/>
</dbReference>
<feature type="region of interest" description="Disordered" evidence="7">
    <location>
        <begin position="1"/>
        <end position="37"/>
    </location>
</feature>
<feature type="compositionally biased region" description="Polar residues" evidence="7">
    <location>
        <begin position="215"/>
        <end position="232"/>
    </location>
</feature>
<dbReference type="GO" id="GO:0000981">
    <property type="term" value="F:DNA-binding transcription factor activity, RNA polymerase II-specific"/>
    <property type="evidence" value="ECO:0007669"/>
    <property type="project" value="InterPro"/>
</dbReference>
<keyword evidence="6" id="KW-0539">Nucleus</keyword>
<evidence type="ECO:0000256" key="2">
    <source>
        <dbReference type="ARBA" id="ARBA00022723"/>
    </source>
</evidence>
<dbReference type="OrthoDB" id="424974at2759"/>
<dbReference type="VEuPathDB" id="FungiDB:TSTA_017500"/>
<dbReference type="PROSITE" id="PS00463">
    <property type="entry name" value="ZN2_CY6_FUNGAL_1"/>
    <property type="match status" value="1"/>
</dbReference>
<evidence type="ECO:0000256" key="6">
    <source>
        <dbReference type="ARBA" id="ARBA00023242"/>
    </source>
</evidence>
<dbReference type="PROSITE" id="PS50048">
    <property type="entry name" value="ZN2_CY6_FUNGAL_2"/>
    <property type="match status" value="1"/>
</dbReference>
<keyword evidence="3" id="KW-0805">Transcription regulation</keyword>
<evidence type="ECO:0000256" key="5">
    <source>
        <dbReference type="ARBA" id="ARBA00023163"/>
    </source>
</evidence>
<dbReference type="GO" id="GO:0008270">
    <property type="term" value="F:zinc ion binding"/>
    <property type="evidence" value="ECO:0007669"/>
    <property type="project" value="InterPro"/>
</dbReference>
<dbReference type="Pfam" id="PF00172">
    <property type="entry name" value="Zn_clus"/>
    <property type="match status" value="1"/>
</dbReference>
<dbReference type="InterPro" id="IPR050613">
    <property type="entry name" value="Sec_Metabolite_Reg"/>
</dbReference>
<dbReference type="GO" id="GO:0003677">
    <property type="term" value="F:DNA binding"/>
    <property type="evidence" value="ECO:0007669"/>
    <property type="project" value="UniProtKB-KW"/>
</dbReference>